<sequence length="301" mass="32175">MGDQRDPGRRERPRPDRATTGEADPPNPVEPPPPAGRAHPVAPPPPADPPRPLDLNADLGEGFGVWRLTEDEALLDLVTSANIACGFHAGDPATMRRTCEQAVRCGVRIGAQVSYRDLAGFGRRRIDMDPDDLRDDVLYQLGALDAFARTAGDRVRYVKPHGALYNAIVTDEEQAQAVVEAIRCYDATLPVLGLPGSAWLRRASEAGLTAVGEAFADRDYTAAGTLVSRRTAGAVLHDPDVIVARGVRMAIKGVVVSQQGTPVDVGARSLCVHGDTPGAVEMVRRLRQALFDAGVPLIPFS</sequence>
<evidence type="ECO:0000256" key="1">
    <source>
        <dbReference type="HAMAP-Rule" id="MF_00691"/>
    </source>
</evidence>
<comment type="function">
    <text evidence="1">Catalyzes the cleavage of 5-oxoproline to form L-glutamate coupled to the hydrolysis of ATP to ADP and inorganic phosphate.</text>
</comment>
<dbReference type="OrthoDB" id="9773478at2"/>
<dbReference type="EC" id="3.5.2.9" evidence="1"/>
<dbReference type="Pfam" id="PF03746">
    <property type="entry name" value="LamB_YcsF"/>
    <property type="match status" value="1"/>
</dbReference>
<keyword evidence="4" id="KW-1185">Reference proteome</keyword>
<name>Q2J8R2_FRACC</name>
<reference evidence="3 4" key="1">
    <citation type="journal article" date="2007" name="Genome Res.">
        <title>Genome characteristics of facultatively symbiotic Frankia sp. strains reflect host range and host plant biogeography.</title>
        <authorList>
            <person name="Normand P."/>
            <person name="Lapierre P."/>
            <person name="Tisa L.S."/>
            <person name="Gogarten J.P."/>
            <person name="Alloisio N."/>
            <person name="Bagnarol E."/>
            <person name="Bassi C.A."/>
            <person name="Berry A.M."/>
            <person name="Bickhart D.M."/>
            <person name="Choisne N."/>
            <person name="Couloux A."/>
            <person name="Cournoyer B."/>
            <person name="Cruveiller S."/>
            <person name="Daubin V."/>
            <person name="Demange N."/>
            <person name="Francino M.P."/>
            <person name="Goltsman E."/>
            <person name="Huang Y."/>
            <person name="Kopp O.R."/>
            <person name="Labarre L."/>
            <person name="Lapidus A."/>
            <person name="Lavire C."/>
            <person name="Marechal J."/>
            <person name="Martinez M."/>
            <person name="Mastronunzio J.E."/>
            <person name="Mullin B.C."/>
            <person name="Niemann J."/>
            <person name="Pujic P."/>
            <person name="Rawnsley T."/>
            <person name="Rouy Z."/>
            <person name="Schenowitz C."/>
            <person name="Sellstedt A."/>
            <person name="Tavares F."/>
            <person name="Tomkins J.P."/>
            <person name="Vallenet D."/>
            <person name="Valverde C."/>
            <person name="Wall L.G."/>
            <person name="Wang Y."/>
            <person name="Medigue C."/>
            <person name="Benson D.R."/>
        </authorList>
    </citation>
    <scope>NUCLEOTIDE SEQUENCE [LARGE SCALE GENOMIC DNA]</scope>
    <source>
        <strain evidence="4">DSM 45818 / CECT 9043 / CcI3</strain>
    </source>
</reference>
<dbReference type="PANTHER" id="PTHR30292">
    <property type="entry name" value="UNCHARACTERIZED PROTEIN YBGL-RELATED"/>
    <property type="match status" value="1"/>
</dbReference>
<dbReference type="EMBL" id="CP000249">
    <property type="protein sequence ID" value="ABD12330.1"/>
    <property type="molecule type" value="Genomic_DNA"/>
</dbReference>
<evidence type="ECO:0000256" key="2">
    <source>
        <dbReference type="SAM" id="MobiDB-lite"/>
    </source>
</evidence>
<evidence type="ECO:0000313" key="4">
    <source>
        <dbReference type="Proteomes" id="UP000001937"/>
    </source>
</evidence>
<dbReference type="NCBIfam" id="NF003816">
    <property type="entry name" value="PRK05406.1-5"/>
    <property type="match status" value="1"/>
</dbReference>
<dbReference type="GO" id="GO:0005975">
    <property type="term" value="P:carbohydrate metabolic process"/>
    <property type="evidence" value="ECO:0007669"/>
    <property type="project" value="InterPro"/>
</dbReference>
<comment type="catalytic activity">
    <reaction evidence="1">
        <text>5-oxo-L-proline + ATP + 2 H2O = L-glutamate + ADP + phosphate + H(+)</text>
        <dbReference type="Rhea" id="RHEA:10348"/>
        <dbReference type="ChEBI" id="CHEBI:15377"/>
        <dbReference type="ChEBI" id="CHEBI:15378"/>
        <dbReference type="ChEBI" id="CHEBI:29985"/>
        <dbReference type="ChEBI" id="CHEBI:30616"/>
        <dbReference type="ChEBI" id="CHEBI:43474"/>
        <dbReference type="ChEBI" id="CHEBI:58402"/>
        <dbReference type="ChEBI" id="CHEBI:456216"/>
        <dbReference type="EC" id="3.5.2.9"/>
    </reaction>
</comment>
<dbReference type="HAMAP" id="MF_00691">
    <property type="entry name" value="PxpA"/>
    <property type="match status" value="1"/>
</dbReference>
<dbReference type="PANTHER" id="PTHR30292:SF0">
    <property type="entry name" value="5-OXOPROLINASE SUBUNIT A"/>
    <property type="match status" value="1"/>
</dbReference>
<keyword evidence="1" id="KW-0378">Hydrolase</keyword>
<dbReference type="eggNOG" id="COG1540">
    <property type="taxonomic scope" value="Bacteria"/>
</dbReference>
<dbReference type="InterPro" id="IPR005501">
    <property type="entry name" value="LamB/YcsF/PxpA-like"/>
</dbReference>
<dbReference type="CDD" id="cd10787">
    <property type="entry name" value="LamB_YcsF_like"/>
    <property type="match status" value="1"/>
</dbReference>
<dbReference type="GO" id="GO:0005524">
    <property type="term" value="F:ATP binding"/>
    <property type="evidence" value="ECO:0007669"/>
    <property type="project" value="UniProtKB-UniRule"/>
</dbReference>
<dbReference type="NCBIfam" id="NF003814">
    <property type="entry name" value="PRK05406.1-3"/>
    <property type="match status" value="1"/>
</dbReference>
<keyword evidence="1" id="KW-0547">Nucleotide-binding</keyword>
<proteinExistence type="inferred from homology"/>
<gene>
    <name evidence="1" type="primary">pxpA</name>
    <name evidence="3" type="ordered locus">Francci3_2973</name>
</gene>
<dbReference type="Gene3D" id="3.20.20.370">
    <property type="entry name" value="Glycoside hydrolase/deacetylase"/>
    <property type="match status" value="1"/>
</dbReference>
<dbReference type="Proteomes" id="UP000001937">
    <property type="component" value="Chromosome"/>
</dbReference>
<protein>
    <recommendedName>
        <fullName evidence="1">5-oxoprolinase subunit A</fullName>
        <shortName evidence="1">5-OPase subunit A</shortName>
        <ecNumber evidence="1">3.5.2.9</ecNumber>
    </recommendedName>
    <alternativeName>
        <fullName evidence="1">5-oxoprolinase (ATP-hydrolyzing) subunit A</fullName>
    </alternativeName>
</protein>
<dbReference type="HOGENOM" id="CLU_069535_0_0_11"/>
<accession>Q2J8R2</accession>
<dbReference type="STRING" id="106370.Francci3_2973"/>
<dbReference type="AlphaFoldDB" id="Q2J8R2"/>
<dbReference type="SUPFAM" id="SSF88713">
    <property type="entry name" value="Glycoside hydrolase/deacetylase"/>
    <property type="match status" value="1"/>
</dbReference>
<organism evidence="3 4">
    <name type="scientific">Frankia casuarinae (strain DSM 45818 / CECT 9043 / HFP020203 / CcI3)</name>
    <dbReference type="NCBI Taxonomy" id="106370"/>
    <lineage>
        <taxon>Bacteria</taxon>
        <taxon>Bacillati</taxon>
        <taxon>Actinomycetota</taxon>
        <taxon>Actinomycetes</taxon>
        <taxon>Frankiales</taxon>
        <taxon>Frankiaceae</taxon>
        <taxon>Frankia</taxon>
    </lineage>
</organism>
<keyword evidence="1" id="KW-0067">ATP-binding</keyword>
<feature type="region of interest" description="Disordered" evidence="2">
    <location>
        <begin position="1"/>
        <end position="56"/>
    </location>
</feature>
<dbReference type="RefSeq" id="WP_011437358.1">
    <property type="nucleotide sequence ID" value="NC_007777.1"/>
</dbReference>
<dbReference type="GO" id="GO:0017168">
    <property type="term" value="F:5-oxoprolinase (ATP-hydrolyzing) activity"/>
    <property type="evidence" value="ECO:0007669"/>
    <property type="project" value="UniProtKB-UniRule"/>
</dbReference>
<evidence type="ECO:0000313" key="3">
    <source>
        <dbReference type="EMBL" id="ABD12330.1"/>
    </source>
</evidence>
<dbReference type="PhylomeDB" id="Q2J8R2"/>
<feature type="compositionally biased region" description="Basic and acidic residues" evidence="2">
    <location>
        <begin position="1"/>
        <end position="19"/>
    </location>
</feature>
<comment type="similarity">
    <text evidence="1">Belongs to the LamB/PxpA family.</text>
</comment>
<feature type="compositionally biased region" description="Pro residues" evidence="2">
    <location>
        <begin position="25"/>
        <end position="52"/>
    </location>
</feature>
<dbReference type="InterPro" id="IPR011330">
    <property type="entry name" value="Glyco_hydro/deAcase_b/a-brl"/>
</dbReference>
<comment type="subunit">
    <text evidence="1">Forms a complex composed of PxpA, PxpB and PxpC.</text>
</comment>
<dbReference type="KEGG" id="fra:Francci3_2973"/>